<reference evidence="2" key="2">
    <citation type="journal article" date="2012" name="PLoS ONE">
        <title>A Deeply Branching Thermophilic Bacterium with an Ancient Acetyl-CoA Pathway Dominates a Subsurface Ecosystem.</title>
        <authorList>
            <person name="Takami H."/>
            <person name="Noguchi H."/>
            <person name="Takaki Y."/>
            <person name="Uchiyama I."/>
            <person name="Toyoda A."/>
            <person name="Nishi S."/>
            <person name="Chee G.-J."/>
            <person name="Arai W."/>
            <person name="Nunoura T."/>
            <person name="Itoh T."/>
            <person name="Hattori M."/>
            <person name="Takai K."/>
        </authorList>
    </citation>
    <scope>NUCLEOTIDE SEQUENCE</scope>
</reference>
<gene>
    <name evidence="2" type="ORF">HGMM_F45C05C06</name>
</gene>
<dbReference type="InterPro" id="IPR011335">
    <property type="entry name" value="Restrct_endonuc-II-like"/>
</dbReference>
<dbReference type="SUPFAM" id="SSF57997">
    <property type="entry name" value="Tropomyosin"/>
    <property type="match status" value="1"/>
</dbReference>
<proteinExistence type="predicted"/>
<evidence type="ECO:0000313" key="2">
    <source>
        <dbReference type="EMBL" id="BAL60291.1"/>
    </source>
</evidence>
<feature type="coiled-coil region" evidence="1">
    <location>
        <begin position="29"/>
        <end position="140"/>
    </location>
</feature>
<keyword evidence="1" id="KW-0175">Coiled coil</keyword>
<reference evidence="2" key="1">
    <citation type="journal article" date="2005" name="Environ. Microbiol.">
        <title>Genetic and functional properties of uncultivated thermophilic crenarchaeotes from a subsurface gold mine as revealed by analysis of genome fragments.</title>
        <authorList>
            <person name="Nunoura T."/>
            <person name="Hirayama H."/>
            <person name="Takami H."/>
            <person name="Oida H."/>
            <person name="Nishi S."/>
            <person name="Shimamura S."/>
            <person name="Suzuki Y."/>
            <person name="Inagaki F."/>
            <person name="Takai K."/>
            <person name="Nealson K.H."/>
            <person name="Horikoshi K."/>
        </authorList>
    </citation>
    <scope>NUCLEOTIDE SEQUENCE</scope>
</reference>
<sequence>MMKELRKNILRLLKEDEEFRYAVAGLIGLEDIRASMKRLEEAIVMLTNIQTRMDSRLDKVETRVGELKDKVSGVETRLDKVETRVGELKDKVSGVETRVGELKDKVSGVETRLDKVETRVGELKDKVSTLEERFNGLEGALYYGFDQVGRFAGVTLEELVRGIITKNMQKNGELSQDKAITSIRLDSEEIDLFCDEPLIVGEVTSYADSVEEVDKLLRKVSVVRNKYGKEPVRKILIISSVKEEIAGLIADKAKKSGIELIMGKRR</sequence>
<dbReference type="PANTHER" id="PTHR34314">
    <property type="entry name" value="CRENARCHAEAL PROTEIN, PUTATIVE-RELATED"/>
    <property type="match status" value="1"/>
</dbReference>
<accession>H5SVV5</accession>
<evidence type="ECO:0000256" key="1">
    <source>
        <dbReference type="SAM" id="Coils"/>
    </source>
</evidence>
<dbReference type="PANTHER" id="PTHR34314:SF6">
    <property type="entry name" value="DUF3782 DOMAIN-CONTAINING PROTEIN"/>
    <property type="match status" value="1"/>
</dbReference>
<dbReference type="Gene3D" id="1.20.5.2280">
    <property type="match status" value="1"/>
</dbReference>
<dbReference type="SUPFAM" id="SSF52980">
    <property type="entry name" value="Restriction endonuclease-like"/>
    <property type="match status" value="1"/>
</dbReference>
<dbReference type="AlphaFoldDB" id="H5SVV5"/>
<dbReference type="EMBL" id="AP011903">
    <property type="protein sequence ID" value="BAL60291.1"/>
    <property type="molecule type" value="Genomic_DNA"/>
</dbReference>
<dbReference type="Gene3D" id="1.20.1270.70">
    <property type="entry name" value="Designed single chain three-helix bundle"/>
    <property type="match status" value="1"/>
</dbReference>
<name>H5SVV5_9CREN</name>
<organism evidence="2">
    <name type="scientific">uncultured crenarchaeote</name>
    <dbReference type="NCBI Taxonomy" id="29281"/>
    <lineage>
        <taxon>Archaea</taxon>
        <taxon>Thermoproteota</taxon>
        <taxon>environmental samples</taxon>
    </lineage>
</organism>
<protein>
    <submittedName>
        <fullName evidence="2">Hypothetical conserved protein</fullName>
    </submittedName>
</protein>